<dbReference type="GO" id="GO:0030246">
    <property type="term" value="F:carbohydrate binding"/>
    <property type="evidence" value="ECO:0007669"/>
    <property type="project" value="InterPro"/>
</dbReference>
<dbReference type="InterPro" id="IPR011013">
    <property type="entry name" value="Gal_mutarotase_sf_dom"/>
</dbReference>
<evidence type="ECO:0000313" key="1">
    <source>
        <dbReference type="EMBL" id="XDI05769.1"/>
    </source>
</evidence>
<accession>A0AB39BHR7</accession>
<protein>
    <submittedName>
        <fullName evidence="1">Uncharacterized protein</fullName>
    </submittedName>
</protein>
<dbReference type="AlphaFoldDB" id="A0AB39BHR7"/>
<dbReference type="Gene3D" id="2.70.98.10">
    <property type="match status" value="1"/>
</dbReference>
<proteinExistence type="predicted"/>
<dbReference type="EMBL" id="CP162511">
    <property type="protein sequence ID" value="XDI05769.1"/>
    <property type="molecule type" value="Genomic_DNA"/>
</dbReference>
<organism evidence="1">
    <name type="scientific">Herbiconiux sp. A18JL235</name>
    <dbReference type="NCBI Taxonomy" id="3152363"/>
    <lineage>
        <taxon>Bacteria</taxon>
        <taxon>Bacillati</taxon>
        <taxon>Actinomycetota</taxon>
        <taxon>Actinomycetes</taxon>
        <taxon>Micrococcales</taxon>
        <taxon>Microbacteriaceae</taxon>
        <taxon>Herbiconiux</taxon>
    </lineage>
</organism>
<dbReference type="RefSeq" id="WP_368498157.1">
    <property type="nucleotide sequence ID" value="NZ_CP162511.1"/>
</dbReference>
<name>A0AB39BHR7_9MICO</name>
<dbReference type="InterPro" id="IPR014718">
    <property type="entry name" value="GH-type_carb-bd"/>
</dbReference>
<dbReference type="SUPFAM" id="SSF74650">
    <property type="entry name" value="Galactose mutarotase-like"/>
    <property type="match status" value="1"/>
</dbReference>
<gene>
    <name evidence="1" type="ORF">ABFY20_01375</name>
</gene>
<sequence>MLPNAGPESLDPRVPRHGDVRDVRWRLIDLARCGAGQLLVVATTSSSLPIRATRSIFLEGDRLEVRTRLENTGGLVVPYLLGQHITFGPRLLDDELQIDLPSPSGRGREVSRIVPPDRRMLFAPSGDGRAELRTTSRRVIVEWDVVTYPAMWLWVEDPGPTAAHDGPRAIAVEPQSALTPSLDGALAAGEAPWLRPGTPLETWVSLTLLPRRRKAPGPSTNAGVTTRS</sequence>
<dbReference type="GO" id="GO:0005975">
    <property type="term" value="P:carbohydrate metabolic process"/>
    <property type="evidence" value="ECO:0007669"/>
    <property type="project" value="InterPro"/>
</dbReference>
<dbReference type="GO" id="GO:0003824">
    <property type="term" value="F:catalytic activity"/>
    <property type="evidence" value="ECO:0007669"/>
    <property type="project" value="InterPro"/>
</dbReference>
<reference evidence="1" key="1">
    <citation type="submission" date="2024-05" db="EMBL/GenBank/DDBJ databases">
        <title>Herbiconiux sp. A18JL235.</title>
        <authorList>
            <person name="Zhang G."/>
        </authorList>
    </citation>
    <scope>NUCLEOTIDE SEQUENCE</scope>
    <source>
        <strain evidence="1">A18JL235</strain>
    </source>
</reference>